<dbReference type="RefSeq" id="WP_052881086.1">
    <property type="nucleotide sequence ID" value="NZ_CP010904.1"/>
</dbReference>
<evidence type="ECO:0000259" key="3">
    <source>
        <dbReference type="Pfam" id="PF08531"/>
    </source>
</evidence>
<name>A0A0G3EBJ3_9BACT</name>
<dbReference type="Proteomes" id="UP000035268">
    <property type="component" value="Chromosome"/>
</dbReference>
<dbReference type="InterPro" id="IPR012341">
    <property type="entry name" value="6hp_glycosidase-like_sf"/>
</dbReference>
<dbReference type="InterPro" id="IPR008902">
    <property type="entry name" value="Rhamnosid_concanavalin"/>
</dbReference>
<gene>
    <name evidence="4" type="ORF">L21SP4_00398</name>
</gene>
<dbReference type="Pfam" id="PF08531">
    <property type="entry name" value="Bac_rhamnosid_N"/>
    <property type="match status" value="1"/>
</dbReference>
<dbReference type="AlphaFoldDB" id="A0A0G3EBJ3"/>
<accession>A0A0G3EBJ3</accession>
<reference evidence="4 5" key="2">
    <citation type="journal article" date="2016" name="ISME J.">
        <title>Characterization of the first cultured representative of Verrucomicrobia subdivision 5 indicates the proposal of a novel phylum.</title>
        <authorList>
            <person name="Spring S."/>
            <person name="Bunk B."/>
            <person name="Sproer C."/>
            <person name="Schumann P."/>
            <person name="Rohde M."/>
            <person name="Tindall B.J."/>
            <person name="Klenk H.P."/>
        </authorList>
    </citation>
    <scope>NUCLEOTIDE SEQUENCE [LARGE SCALE GENOMIC DNA]</scope>
    <source>
        <strain evidence="4 5">L21-Fru-AB</strain>
    </source>
</reference>
<dbReference type="InterPro" id="IPR013737">
    <property type="entry name" value="Bac_rhamnosid_N"/>
</dbReference>
<evidence type="ECO:0008006" key="6">
    <source>
        <dbReference type="Google" id="ProtNLM"/>
    </source>
</evidence>
<sequence length="604" mass="68107" precursor="true">MKIVQITVRSGLCLLLGAGLASAALEPVNLRCEYRDRPLGTDATHPRLSWTLRAEEPPVRGAHQTAYRVLVASTPDLLERDRGDLWDSGRVASGETLEITYAGRPLSSKQRVYWKVRAWDERGKAGPWSVPSRWSMGLLEAEDWKAQWIGVPEAAWTESDLFRPWTRTIPWDHWAAPSHVPASDAIDRWIEATRIHVRYFIPKEIDGWAWGEERLQELQPAPMFRRTFRVTAPVHRATLYVSGLGCQTIRINGQDLDARELDPAQTDYDRRAYYVTYDVSDFVRPGENAIGIRLGDGFYRQTVAFARPGEPAGHGRHGLIAQLELEGDDGTLRRVVSDGNWTCTMDGPLLKNNTFAGNVYDARREMTGWTRHGFDDTGWHEAEMIDPPVPALKAQTVPPLRVVETADPVALTNPKPGVWVFDMGVQLFGYARLNIDAPAGTTLTLRYVESLGRDGLRHEIGRMAANQVGVYVCKGGGETWTPSYTRHAFRYVQVEGLPEAPDLDMLKGLSIANDLEPTFHFTCSNDLLNRIHEALARTALQAAQHKFQSDSGRERSCWQCITTMMAWAYNFDAWPLYEKNTTDVERRRLTFNVGGEIVRPGCHR</sequence>
<keyword evidence="5" id="KW-1185">Reference proteome</keyword>
<organism evidence="4 5">
    <name type="scientific">Kiritimatiella glycovorans</name>
    <dbReference type="NCBI Taxonomy" id="1307763"/>
    <lineage>
        <taxon>Bacteria</taxon>
        <taxon>Pseudomonadati</taxon>
        <taxon>Kiritimatiellota</taxon>
        <taxon>Kiritimatiellia</taxon>
        <taxon>Kiritimatiellales</taxon>
        <taxon>Kiritimatiellaceae</taxon>
        <taxon>Kiritimatiella</taxon>
    </lineage>
</organism>
<dbReference type="PANTHER" id="PTHR33307">
    <property type="entry name" value="ALPHA-RHAMNOSIDASE (EUROFUNG)"/>
    <property type="match status" value="1"/>
</dbReference>
<evidence type="ECO:0000313" key="5">
    <source>
        <dbReference type="Proteomes" id="UP000035268"/>
    </source>
</evidence>
<dbReference type="InterPro" id="IPR013783">
    <property type="entry name" value="Ig-like_fold"/>
</dbReference>
<dbReference type="STRING" id="1307763.L21SP4_00398"/>
<proteinExistence type="predicted"/>
<dbReference type="Gene3D" id="2.60.120.260">
    <property type="entry name" value="Galactose-binding domain-like"/>
    <property type="match status" value="2"/>
</dbReference>
<dbReference type="Gene3D" id="2.60.40.10">
    <property type="entry name" value="Immunoglobulins"/>
    <property type="match status" value="1"/>
</dbReference>
<dbReference type="Pfam" id="PF25788">
    <property type="entry name" value="Ig_Rha78A_N"/>
    <property type="match status" value="1"/>
</dbReference>
<dbReference type="OrthoDB" id="9761045at2"/>
<dbReference type="EMBL" id="CP010904">
    <property type="protein sequence ID" value="AKJ63678.1"/>
    <property type="molecule type" value="Genomic_DNA"/>
</dbReference>
<dbReference type="Pfam" id="PF05592">
    <property type="entry name" value="Bac_rhamnosid"/>
    <property type="match status" value="1"/>
</dbReference>
<feature type="signal peptide" evidence="1">
    <location>
        <begin position="1"/>
        <end position="23"/>
    </location>
</feature>
<keyword evidence="1" id="KW-0732">Signal</keyword>
<evidence type="ECO:0000259" key="2">
    <source>
        <dbReference type="Pfam" id="PF05592"/>
    </source>
</evidence>
<reference evidence="5" key="1">
    <citation type="submission" date="2015-02" db="EMBL/GenBank/DDBJ databases">
        <title>Description and complete genome sequence of the first cultured representative of the subdivision 5 of the Verrucomicrobia phylum.</title>
        <authorList>
            <person name="Spring S."/>
            <person name="Bunk B."/>
            <person name="Sproer C."/>
            <person name="Klenk H.-P."/>
        </authorList>
    </citation>
    <scope>NUCLEOTIDE SEQUENCE [LARGE SCALE GENOMIC DNA]</scope>
    <source>
        <strain evidence="5">L21-Fru-AB</strain>
    </source>
</reference>
<dbReference type="InterPro" id="IPR016007">
    <property type="entry name" value="Alpha_rhamnosid"/>
</dbReference>
<protein>
    <recommendedName>
        <fullName evidence="6">Alpha-L-rhamnosidase</fullName>
    </recommendedName>
</protein>
<feature type="chain" id="PRO_5005183885" description="Alpha-L-rhamnosidase" evidence="1">
    <location>
        <begin position="24"/>
        <end position="604"/>
    </location>
</feature>
<dbReference type="PANTHER" id="PTHR33307:SF6">
    <property type="entry name" value="ALPHA-RHAMNOSIDASE (EUROFUNG)-RELATED"/>
    <property type="match status" value="1"/>
</dbReference>
<dbReference type="Gene3D" id="1.50.10.10">
    <property type="match status" value="1"/>
</dbReference>
<feature type="domain" description="Alpha-L-rhamnosidase concanavalin-like" evidence="2">
    <location>
        <begin position="415"/>
        <end position="511"/>
    </location>
</feature>
<dbReference type="KEGG" id="vbl:L21SP4_00398"/>
<evidence type="ECO:0000256" key="1">
    <source>
        <dbReference type="SAM" id="SignalP"/>
    </source>
</evidence>
<dbReference type="GO" id="GO:0005975">
    <property type="term" value="P:carbohydrate metabolic process"/>
    <property type="evidence" value="ECO:0007669"/>
    <property type="project" value="InterPro"/>
</dbReference>
<feature type="domain" description="Bacterial alpha-L-rhamnosidase N-terminal" evidence="3">
    <location>
        <begin position="234"/>
        <end position="404"/>
    </location>
</feature>
<evidence type="ECO:0000313" key="4">
    <source>
        <dbReference type="EMBL" id="AKJ63678.1"/>
    </source>
</evidence>